<dbReference type="SMART" id="SM00823">
    <property type="entry name" value="PKS_PP"/>
    <property type="match status" value="1"/>
</dbReference>
<dbReference type="Gene3D" id="3.40.50.980">
    <property type="match status" value="2"/>
</dbReference>
<dbReference type="InterPro" id="IPR006162">
    <property type="entry name" value="Ppantetheine_attach_site"/>
</dbReference>
<dbReference type="InterPro" id="IPR010071">
    <property type="entry name" value="AA_adenyl_dom"/>
</dbReference>
<organism evidence="5 6">
    <name type="scientific">Candidatus Aquirickettsiella gammari</name>
    <dbReference type="NCBI Taxonomy" id="2016198"/>
    <lineage>
        <taxon>Bacteria</taxon>
        <taxon>Pseudomonadati</taxon>
        <taxon>Pseudomonadota</taxon>
        <taxon>Gammaproteobacteria</taxon>
        <taxon>Legionellales</taxon>
        <taxon>Coxiellaceae</taxon>
        <taxon>Candidatus Aquirickettsiella</taxon>
    </lineage>
</organism>
<gene>
    <name evidence="5" type="ORF">CFE62_003720</name>
</gene>
<dbReference type="SUPFAM" id="SSF47336">
    <property type="entry name" value="ACP-like"/>
    <property type="match status" value="1"/>
</dbReference>
<evidence type="ECO:0000256" key="1">
    <source>
        <dbReference type="ARBA" id="ARBA00001957"/>
    </source>
</evidence>
<dbReference type="Gene3D" id="1.10.1200.10">
    <property type="entry name" value="ACP-like"/>
    <property type="match status" value="1"/>
</dbReference>
<dbReference type="InterPro" id="IPR020459">
    <property type="entry name" value="AMP-binding"/>
</dbReference>
<dbReference type="GO" id="GO:0003824">
    <property type="term" value="F:catalytic activity"/>
    <property type="evidence" value="ECO:0007669"/>
    <property type="project" value="InterPro"/>
</dbReference>
<dbReference type="InterPro" id="IPR025110">
    <property type="entry name" value="AMP-bd_C"/>
</dbReference>
<dbReference type="Gene3D" id="3.30.559.10">
    <property type="entry name" value="Chloramphenicol acetyltransferase-like domain"/>
    <property type="match status" value="1"/>
</dbReference>
<dbReference type="InterPro" id="IPR000873">
    <property type="entry name" value="AMP-dep_synth/lig_dom"/>
</dbReference>
<dbReference type="PROSITE" id="PS00455">
    <property type="entry name" value="AMP_BINDING"/>
    <property type="match status" value="1"/>
</dbReference>
<dbReference type="PRINTS" id="PR00154">
    <property type="entry name" value="AMPBINDING"/>
</dbReference>
<dbReference type="Gene3D" id="3.30.300.30">
    <property type="match status" value="1"/>
</dbReference>
<dbReference type="InterPro" id="IPR001242">
    <property type="entry name" value="Condensation_dom"/>
</dbReference>
<dbReference type="InterPro" id="IPR009081">
    <property type="entry name" value="PP-bd_ACP"/>
</dbReference>
<dbReference type="PANTHER" id="PTHR45527:SF1">
    <property type="entry name" value="FATTY ACID SYNTHASE"/>
    <property type="match status" value="1"/>
</dbReference>
<dbReference type="CDD" id="cd05930">
    <property type="entry name" value="A_NRPS"/>
    <property type="match status" value="1"/>
</dbReference>
<accession>A0A370CJE4</accession>
<comment type="cofactor">
    <cofactor evidence="1">
        <name>pantetheine 4'-phosphate</name>
        <dbReference type="ChEBI" id="CHEBI:47942"/>
    </cofactor>
</comment>
<dbReference type="Gene3D" id="3.30.559.30">
    <property type="entry name" value="Nonribosomal peptide synthetase, condensation domain"/>
    <property type="match status" value="1"/>
</dbReference>
<keyword evidence="3" id="KW-0597">Phosphoprotein</keyword>
<dbReference type="EMBL" id="NMOS02000008">
    <property type="protein sequence ID" value="RDH40477.1"/>
    <property type="molecule type" value="Genomic_DNA"/>
</dbReference>
<dbReference type="NCBIfam" id="TIGR01733">
    <property type="entry name" value="AA-adenyl-dom"/>
    <property type="match status" value="1"/>
</dbReference>
<dbReference type="SUPFAM" id="SSF56801">
    <property type="entry name" value="Acetyl-CoA synthetase-like"/>
    <property type="match status" value="1"/>
</dbReference>
<keyword evidence="6" id="KW-1185">Reference proteome</keyword>
<dbReference type="Pfam" id="PF00501">
    <property type="entry name" value="AMP-binding"/>
    <property type="match status" value="1"/>
</dbReference>
<dbReference type="Pfam" id="PF00668">
    <property type="entry name" value="Condensation"/>
    <property type="match status" value="1"/>
</dbReference>
<dbReference type="GO" id="GO:0044550">
    <property type="term" value="P:secondary metabolite biosynthetic process"/>
    <property type="evidence" value="ECO:0007669"/>
    <property type="project" value="TreeGrafter"/>
</dbReference>
<dbReference type="Gene3D" id="2.30.38.10">
    <property type="entry name" value="Luciferase, Domain 3"/>
    <property type="match status" value="1"/>
</dbReference>
<dbReference type="GO" id="GO:0005737">
    <property type="term" value="C:cytoplasm"/>
    <property type="evidence" value="ECO:0007669"/>
    <property type="project" value="TreeGrafter"/>
</dbReference>
<evidence type="ECO:0000313" key="6">
    <source>
        <dbReference type="Proteomes" id="UP000226429"/>
    </source>
</evidence>
<dbReference type="Pfam" id="PF13193">
    <property type="entry name" value="AMP-binding_C"/>
    <property type="match status" value="1"/>
</dbReference>
<protein>
    <submittedName>
        <fullName evidence="5">Non-ribosomal peptide synthetase</fullName>
    </submittedName>
</protein>
<reference evidence="5 6" key="2">
    <citation type="journal article" date="2018" name="J. Invertebr. Pathol.">
        <title>'Candidatus Aquirickettsiella gammari' (Gammaproteobacteria: Legionellales: Coxiellaceae): A bacterial pathogen of the freshwater crustacean Gammarus fossarum (Malacostraca: Amphipoda).</title>
        <authorList>
            <person name="Bojko J."/>
            <person name="Dunn A.M."/>
            <person name="Stebbing P.D."/>
            <person name="van Aerle R."/>
            <person name="Bacela-Spychalska K."/>
            <person name="Bean T.P."/>
            <person name="Urrutia A."/>
            <person name="Stentiford G.D."/>
        </authorList>
    </citation>
    <scope>NUCLEOTIDE SEQUENCE [LARGE SCALE GENOMIC DNA]</scope>
    <source>
        <strain evidence="5">RA15029</strain>
    </source>
</reference>
<dbReference type="PROSITE" id="PS00012">
    <property type="entry name" value="PHOSPHOPANTETHEINE"/>
    <property type="match status" value="1"/>
</dbReference>
<name>A0A370CJE4_9COXI</name>
<dbReference type="GO" id="GO:0043041">
    <property type="term" value="P:amino acid activation for nonribosomal peptide biosynthetic process"/>
    <property type="evidence" value="ECO:0007669"/>
    <property type="project" value="TreeGrafter"/>
</dbReference>
<evidence type="ECO:0000256" key="3">
    <source>
        <dbReference type="ARBA" id="ARBA00022553"/>
    </source>
</evidence>
<sequence>MMQSKLLHSSFESSALLYPTLTALEFDLKIINYKDLNERANQLAHFLIAQGAKPSSDFIVGIFFKTGIEQIISVIAVLKAGCAYLPLDPEHPADRLSFMIQDAGITIVLTDDELLQTKYSHLKISIISISEKIFQNYSKKNPTVYITNTDLAYVIYTSGSTGLPKGVMIEHRNVYNTLSQMEDIFSLQSFDKFLLNTSLGFDPSVWMIFWPLSVGGSVILSNKEKDPAKICDAIIANKFRIFHAGPTLFRMLLSQDKFSECRSLELIIGGGESWRLSDLLNMKNRLPQLELCNVYGPTEASIHITYWLSKKVNINSLSIIPIGKPIKNMQAFILDNKMREVGFERTGNLYIAGEGIGRGYLNNSELTEKKFTNVVINTENIRLYKTGDLAKKLNDGNLVFMGRTDDQIKLRGYRIEPIEIEHHILKSALVNDVCVIGTEKEQTYDKLVAFIVGKDTKENIVEKLKSILRVNLPEYMVPSIFIVLDELPFTINQKVDKPKLAHLIRECDLYKDSSKANSDIFDSDLIQLWRETLRDPMFKEDQDFFDAGGDSLSALELIGKIKEKFFLDLNVTVLFENPTIITFKKFLEENKIEKRSINNVLYPSSIKKISSPLSDNQLWLLRMAKGSLSINNIVMSFEVKNEINIGAMEHAVFSLINNQPILRANIYFDNFDSHAICVNEKIKNVFYHYHDLSHLSPKERNNVLETEYAILNNANVNFETDPLFKFSVFKCTSNSFYIYLYIHHLISDPTSGALIINKLLTFYKSACIGSYQTQINNDILFFEFIEHEKQQKEKKEYKSQLINWKNILQSQNYLINFKESHGNDLVGGYTERSIPKNIIEKIRAFVKEHGITFFVFYLSNLKMCLYLLYKQELFAVGINISKRNNSRWSNMIGPLSEQFLSIVDFKKIINFEDLIKHTISNINNILHTFVTIENIYRQIIFGPGKANDLFNVLFDYEKTNQFYQNDNFNIIPLSIKSTSEVRRHLSVRITDNNEEVILKVRYRESIFTAMEIDTFINNFIETAEKLIGMSELAI</sequence>
<dbReference type="Proteomes" id="UP000226429">
    <property type="component" value="Unassembled WGS sequence"/>
</dbReference>
<keyword evidence="2" id="KW-0596">Phosphopantetheine</keyword>
<dbReference type="PROSITE" id="PS50075">
    <property type="entry name" value="CARRIER"/>
    <property type="match status" value="1"/>
</dbReference>
<comment type="caution">
    <text evidence="5">The sequence shown here is derived from an EMBL/GenBank/DDBJ whole genome shotgun (WGS) entry which is preliminary data.</text>
</comment>
<evidence type="ECO:0000313" key="5">
    <source>
        <dbReference type="EMBL" id="RDH40477.1"/>
    </source>
</evidence>
<dbReference type="InterPro" id="IPR045851">
    <property type="entry name" value="AMP-bd_C_sf"/>
</dbReference>
<dbReference type="GO" id="GO:0031177">
    <property type="term" value="F:phosphopantetheine binding"/>
    <property type="evidence" value="ECO:0007669"/>
    <property type="project" value="InterPro"/>
</dbReference>
<dbReference type="SUPFAM" id="SSF52777">
    <property type="entry name" value="CoA-dependent acyltransferases"/>
    <property type="match status" value="2"/>
</dbReference>
<evidence type="ECO:0000259" key="4">
    <source>
        <dbReference type="PROSITE" id="PS50075"/>
    </source>
</evidence>
<dbReference type="PANTHER" id="PTHR45527">
    <property type="entry name" value="NONRIBOSOMAL PEPTIDE SYNTHETASE"/>
    <property type="match status" value="1"/>
</dbReference>
<dbReference type="InterPro" id="IPR020845">
    <property type="entry name" value="AMP-binding_CS"/>
</dbReference>
<dbReference type="InterPro" id="IPR023213">
    <property type="entry name" value="CAT-like_dom_sf"/>
</dbReference>
<evidence type="ECO:0000256" key="2">
    <source>
        <dbReference type="ARBA" id="ARBA00022450"/>
    </source>
</evidence>
<dbReference type="InterPro" id="IPR036736">
    <property type="entry name" value="ACP-like_sf"/>
</dbReference>
<dbReference type="FunFam" id="3.40.50.980:FF:000001">
    <property type="entry name" value="Non-ribosomal peptide synthetase"/>
    <property type="match status" value="1"/>
</dbReference>
<dbReference type="InterPro" id="IPR020806">
    <property type="entry name" value="PKS_PP-bd"/>
</dbReference>
<proteinExistence type="predicted"/>
<feature type="domain" description="Carrier" evidence="4">
    <location>
        <begin position="516"/>
        <end position="591"/>
    </location>
</feature>
<dbReference type="AlphaFoldDB" id="A0A370CJE4"/>
<dbReference type="Pfam" id="PF00550">
    <property type="entry name" value="PP-binding"/>
    <property type="match status" value="1"/>
</dbReference>
<reference evidence="5 6" key="1">
    <citation type="journal article" date="2017" name="Int. J. Syst. Evol. Microbiol.">
        <title>Aquarickettsiella crustaci n. gen. n. sp. (Gammaproteobacteria: Legionellales: Coxiellaceae); a bacterial pathogen of the freshwater crustacean: Gammarus fossarum (Malacostraca: Amphipoda).</title>
        <authorList>
            <person name="Bojko J."/>
            <person name="Dunn A.M."/>
            <person name="Stebbing P.D."/>
            <person name="Van Aerle R."/>
            <person name="Bacela-Spychalska K."/>
            <person name="Bean T.P."/>
            <person name="Stentiford G.D."/>
        </authorList>
    </citation>
    <scope>NUCLEOTIDE SEQUENCE [LARGE SCALE GENOMIC DNA]</scope>
    <source>
        <strain evidence="5">RA15029</strain>
    </source>
</reference>